<feature type="transmembrane region" description="Helical" evidence="10">
    <location>
        <begin position="135"/>
        <end position="155"/>
    </location>
</feature>
<evidence type="ECO:0000256" key="3">
    <source>
        <dbReference type="ARBA" id="ARBA00022989"/>
    </source>
</evidence>
<organism evidence="12 13">
    <name type="scientific">Lingula anatina</name>
    <name type="common">Brachiopod</name>
    <name type="synonym">Lingula unguis</name>
    <dbReference type="NCBI Taxonomy" id="7574"/>
    <lineage>
        <taxon>Eukaryota</taxon>
        <taxon>Metazoa</taxon>
        <taxon>Spiralia</taxon>
        <taxon>Lophotrochozoa</taxon>
        <taxon>Brachiopoda</taxon>
        <taxon>Linguliformea</taxon>
        <taxon>Lingulata</taxon>
        <taxon>Lingulida</taxon>
        <taxon>Linguloidea</taxon>
        <taxon>Lingulidae</taxon>
        <taxon>Lingula</taxon>
    </lineage>
</organism>
<evidence type="ECO:0000256" key="2">
    <source>
        <dbReference type="ARBA" id="ARBA00022692"/>
    </source>
</evidence>
<evidence type="ECO:0000259" key="11">
    <source>
        <dbReference type="PROSITE" id="PS50262"/>
    </source>
</evidence>
<feature type="region of interest" description="Disordered" evidence="9">
    <location>
        <begin position="839"/>
        <end position="867"/>
    </location>
</feature>
<feature type="region of interest" description="Disordered" evidence="9">
    <location>
        <begin position="1177"/>
        <end position="1197"/>
    </location>
</feature>
<dbReference type="OrthoDB" id="2101615at2759"/>
<dbReference type="Gene3D" id="1.20.1070.10">
    <property type="entry name" value="Rhodopsin 7-helix transmembrane proteins"/>
    <property type="match status" value="1"/>
</dbReference>
<comment type="similarity">
    <text evidence="8">Belongs to the G-protein coupled receptor 1 family.</text>
</comment>
<feature type="compositionally biased region" description="Polar residues" evidence="9">
    <location>
        <begin position="665"/>
        <end position="674"/>
    </location>
</feature>
<proteinExistence type="inferred from homology"/>
<evidence type="ECO:0000256" key="1">
    <source>
        <dbReference type="ARBA" id="ARBA00004141"/>
    </source>
</evidence>
<dbReference type="Proteomes" id="UP000085678">
    <property type="component" value="Unplaced"/>
</dbReference>
<dbReference type="CDD" id="cd14993">
    <property type="entry name" value="7tmA_CCKR-like"/>
    <property type="match status" value="1"/>
</dbReference>
<feature type="transmembrane region" description="Helical" evidence="10">
    <location>
        <begin position="331"/>
        <end position="351"/>
    </location>
</feature>
<dbReference type="PROSITE" id="PS50262">
    <property type="entry name" value="G_PROTEIN_RECEP_F1_2"/>
    <property type="match status" value="1"/>
</dbReference>
<dbReference type="RefSeq" id="XP_013388978.1">
    <property type="nucleotide sequence ID" value="XM_013533524.1"/>
</dbReference>
<name>A0A1S3HSH5_LINAN</name>
<keyword evidence="2 8" id="KW-0812">Transmembrane</keyword>
<feature type="compositionally biased region" description="Polar residues" evidence="9">
    <location>
        <begin position="694"/>
        <end position="704"/>
    </location>
</feature>
<keyword evidence="7 8" id="KW-0807">Transducer</keyword>
<evidence type="ECO:0000256" key="5">
    <source>
        <dbReference type="ARBA" id="ARBA00023136"/>
    </source>
</evidence>
<feature type="transmembrane region" description="Helical" evidence="10">
    <location>
        <begin position="62"/>
        <end position="83"/>
    </location>
</feature>
<feature type="transmembrane region" description="Helical" evidence="10">
    <location>
        <begin position="176"/>
        <end position="196"/>
    </location>
</feature>
<feature type="region of interest" description="Disordered" evidence="9">
    <location>
        <begin position="570"/>
        <end position="751"/>
    </location>
</feature>
<feature type="domain" description="G-protein coupled receptors family 1 profile" evidence="11">
    <location>
        <begin position="74"/>
        <end position="352"/>
    </location>
</feature>
<dbReference type="PROSITE" id="PS00237">
    <property type="entry name" value="G_PROTEIN_RECEP_F1_1"/>
    <property type="match status" value="1"/>
</dbReference>
<accession>A0A1S3HSH5</accession>
<feature type="transmembrane region" description="Helical" evidence="10">
    <location>
        <begin position="363"/>
        <end position="380"/>
    </location>
</feature>
<dbReference type="KEGG" id="lak:106157778"/>
<dbReference type="PRINTS" id="PR00237">
    <property type="entry name" value="GPCRRHODOPSN"/>
</dbReference>
<dbReference type="GeneID" id="106157778"/>
<dbReference type="GO" id="GO:0004930">
    <property type="term" value="F:G protein-coupled receptor activity"/>
    <property type="evidence" value="ECO:0007669"/>
    <property type="project" value="UniProtKB-KW"/>
</dbReference>
<evidence type="ECO:0000256" key="4">
    <source>
        <dbReference type="ARBA" id="ARBA00023040"/>
    </source>
</evidence>
<feature type="transmembrane region" description="Helical" evidence="10">
    <location>
        <begin position="293"/>
        <end position="311"/>
    </location>
</feature>
<dbReference type="InParanoid" id="A0A1S3HSH5"/>
<feature type="compositionally biased region" description="Polar residues" evidence="9">
    <location>
        <begin position="1185"/>
        <end position="1194"/>
    </location>
</feature>
<feature type="transmembrane region" description="Helical" evidence="10">
    <location>
        <begin position="95"/>
        <end position="115"/>
    </location>
</feature>
<gene>
    <name evidence="13" type="primary">LOC106157778</name>
</gene>
<feature type="compositionally biased region" description="Polar residues" evidence="9">
    <location>
        <begin position="839"/>
        <end position="862"/>
    </location>
</feature>
<reference evidence="13" key="1">
    <citation type="submission" date="2025-08" db="UniProtKB">
        <authorList>
            <consortium name="RefSeq"/>
        </authorList>
    </citation>
    <scope>IDENTIFICATION</scope>
    <source>
        <tissue evidence="13">Gonads</tissue>
    </source>
</reference>
<dbReference type="InterPro" id="IPR017452">
    <property type="entry name" value="GPCR_Rhodpsn_7TM"/>
</dbReference>
<keyword evidence="12" id="KW-1185">Reference proteome</keyword>
<comment type="subcellular location">
    <subcellularLocation>
        <location evidence="1">Membrane</location>
        <topology evidence="1">Multi-pass membrane protein</topology>
    </subcellularLocation>
</comment>
<feature type="compositionally biased region" description="Polar residues" evidence="9">
    <location>
        <begin position="635"/>
        <end position="646"/>
    </location>
</feature>
<dbReference type="GO" id="GO:0005886">
    <property type="term" value="C:plasma membrane"/>
    <property type="evidence" value="ECO:0007669"/>
    <property type="project" value="TreeGrafter"/>
</dbReference>
<feature type="transmembrane region" description="Helical" evidence="10">
    <location>
        <begin position="238"/>
        <end position="260"/>
    </location>
</feature>
<dbReference type="Pfam" id="PF00001">
    <property type="entry name" value="7tm_1"/>
    <property type="match status" value="1"/>
</dbReference>
<evidence type="ECO:0000256" key="10">
    <source>
        <dbReference type="SAM" id="Phobius"/>
    </source>
</evidence>
<feature type="compositionally biased region" description="Basic and acidic residues" evidence="9">
    <location>
        <begin position="729"/>
        <end position="743"/>
    </location>
</feature>
<keyword evidence="3 10" id="KW-1133">Transmembrane helix</keyword>
<evidence type="ECO:0000313" key="12">
    <source>
        <dbReference type="Proteomes" id="UP000085678"/>
    </source>
</evidence>
<protein>
    <submittedName>
        <fullName evidence="13">Uncharacterized protein LOC106157778</fullName>
    </submittedName>
</protein>
<evidence type="ECO:0000256" key="7">
    <source>
        <dbReference type="ARBA" id="ARBA00023224"/>
    </source>
</evidence>
<evidence type="ECO:0000256" key="9">
    <source>
        <dbReference type="SAM" id="MobiDB-lite"/>
    </source>
</evidence>
<evidence type="ECO:0000256" key="8">
    <source>
        <dbReference type="RuleBase" id="RU000688"/>
    </source>
</evidence>
<keyword evidence="6 8" id="KW-0675">Receptor</keyword>
<keyword evidence="5 10" id="KW-0472">Membrane</keyword>
<keyword evidence="4 8" id="KW-0297">G-protein coupled receptor</keyword>
<evidence type="ECO:0000313" key="13">
    <source>
        <dbReference type="RefSeq" id="XP_013388978.1"/>
    </source>
</evidence>
<evidence type="ECO:0000256" key="6">
    <source>
        <dbReference type="ARBA" id="ARBA00023170"/>
    </source>
</evidence>
<dbReference type="SUPFAM" id="SSF81321">
    <property type="entry name" value="Family A G protein-coupled receptor-like"/>
    <property type="match status" value="1"/>
</dbReference>
<dbReference type="PANTHER" id="PTHR45695">
    <property type="entry name" value="LEUCOKININ RECEPTOR-RELATED"/>
    <property type="match status" value="1"/>
</dbReference>
<dbReference type="InterPro" id="IPR000276">
    <property type="entry name" value="GPCR_Rhodpsn"/>
</dbReference>
<feature type="compositionally biased region" description="Polar residues" evidence="9">
    <location>
        <begin position="577"/>
        <end position="591"/>
    </location>
</feature>
<dbReference type="PANTHER" id="PTHR45695:SF15">
    <property type="entry name" value="OPSIN RH2"/>
    <property type="match status" value="1"/>
</dbReference>
<sequence length="1317" mass="146407">MTSNLNLSVNTRLFSQPKMNSTTGSNISVTRNESVYAACTAKNPCTYEDLTFLPGMTILFDILYIIIIIFAVIGNVLVILTVYRNKGMHTVPNVHLVNLAITDLLVAMFVMPLKLIEYGAARDVNVFVDGVCSAMTYTLPIFVFAGVYTLVTLSIERYYAIVHPFRSLKINTVSRTIKLMAGIWLTAFVIPVPFLINSKRYPVVHSSQHGLVSRVRCDNDFEEIDAQLGAPKESFRTGFYSVLCLINFVIPTVILVYTSVRITVVLLKTRKSDHVVIRRHNTLQRREVGKRKVAKMVVVITAAFIISWFPFYLVNILSITKAVDFQGGQFYFTMLFVHLMAFVNSVVTPVIFTAMSSNFRRKCFNIISNIFFCCRYYSMLKKARSTSKLSRTVDTGVHMQTGESSLKGDQVIVNLKTFETQNKEAVSEHCSSEVSITEPSSSTSASANFYPKRFAKPTLSYSGPSDLKEYKKYLRKLSKTSAAGSVNSLTDLNDKLILGKLGRKKKISTVSLPPGTPKLSQADLENWRGSLNCLLDIRLADEKKAKDDISGDPLHLDWDNSVDLENAKVEEEKLKNSDSQNDTESELSSLPNFEKQESLSTITPDTEAIYFPSTREPNDTSKNILNADEPKDLSVSISNTPDQQGVSNSSSNDDEDEKNHKSSQKEGNLSSSVNVAKGKIGKHEIIGPRDSGIFSATPSESGKSTPRLLPEFTRDQPRGGLDNQTVPQKTDELHEKTDIDKPTTETNSQSSLLSADEFKEIGAGITNSFGSQYSRHLGPDYVEIPTDKGNCAQTNFRELNKDEDSKEQNMRHSFIPQILVHSPETEELSTGPAQVSMSEFQAQNPSDSPTNDNLHANHSPSNYRCDILEQNPPVPRSVDTSVSKQVKIPLRYKGYTRVDANGKPIYITVNRDVAFSTTYGLSAKHVRKRHRNNSCSQMSRHNRTKFAADKKRELPCIENLLLQKSEKRQSDIAISSPLATPGLKQSHFLCTGQSNPSFCSSEEDLPRAQCQTGSLTNSLRSRSAHNLGEYYNEYTEELDDGACDAKVDPNIKKQVPRHKEDRPNITINVILPSAPHGIGNFETEQRSLLSSQRISVSASKLLEDLFASDNLLYNGNDDVKSVDAVADVTHTAATGESQMFDWQLPSTPKRRSSSSDSIHKIGFPKQLHQGAFAPVSMSRGRQPPMATQISTPTAKNPIRRSSRTLDIDTEVPYLTSSRSCGILPDPAFSKRFDDPFDINPVLSTHSGSGDIQRVNRRKVTPVLQEAAARLQNLATNQNELCSTRNAFVRKPVVNKPVPLAKPFLETQIGLYTKPTEV</sequence>